<gene>
    <name evidence="2" type="ORF">Z517_04440</name>
</gene>
<name>A0A0D2GSA2_9EURO</name>
<sequence length="303" mass="32534">MADHATDKAGPLEAPASGTNHNQASTEPPVSHTGTPEHQAAAPKEDAGTSINRAGSVKKQTRTPAVFSAVTEDNIREMMNNARKVLQENGNSAKAGGDFADMALLATNLVQLMNASFIATDTIVRAVAYMRGDSQLSARSAIFQARRDRRAQKEAEQPLSEVKNRPLTNATPGVVRAGRDSTLSHANSTSNNTKVSTDLGPTQGNAAPVSEDQQQKPQSLQTNPIKKKNRRNWNNRRSMRKLKNSVHPEVQENKMSVTTSTVNEVKESKDVVDKKAAAGEHKPETSGSETAVERDGAVVPVKA</sequence>
<feature type="compositionally biased region" description="Basic and acidic residues" evidence="1">
    <location>
        <begin position="264"/>
        <end position="284"/>
    </location>
</feature>
<dbReference type="GeneID" id="25303930"/>
<dbReference type="RefSeq" id="XP_013285223.1">
    <property type="nucleotide sequence ID" value="XM_013429769.1"/>
</dbReference>
<dbReference type="AlphaFoldDB" id="A0A0D2GSA2"/>
<feature type="compositionally biased region" description="Polar residues" evidence="1">
    <location>
        <begin position="253"/>
        <end position="263"/>
    </location>
</feature>
<dbReference type="OrthoDB" id="4147840at2759"/>
<feature type="compositionally biased region" description="Polar residues" evidence="1">
    <location>
        <begin position="17"/>
        <end position="36"/>
    </location>
</feature>
<proteinExistence type="predicted"/>
<feature type="region of interest" description="Disordered" evidence="1">
    <location>
        <begin position="1"/>
        <end position="64"/>
    </location>
</feature>
<accession>A0A0D2GSA2</accession>
<keyword evidence="3" id="KW-1185">Reference proteome</keyword>
<dbReference type="HOGENOM" id="CLU_906132_0_0_1"/>
<feature type="region of interest" description="Disordered" evidence="1">
    <location>
        <begin position="147"/>
        <end position="303"/>
    </location>
</feature>
<dbReference type="VEuPathDB" id="FungiDB:Z517_04440"/>
<dbReference type="EMBL" id="KN846971">
    <property type="protein sequence ID" value="KIW81415.1"/>
    <property type="molecule type" value="Genomic_DNA"/>
</dbReference>
<feature type="compositionally biased region" description="Polar residues" evidence="1">
    <location>
        <begin position="181"/>
        <end position="224"/>
    </location>
</feature>
<evidence type="ECO:0000256" key="1">
    <source>
        <dbReference type="SAM" id="MobiDB-lite"/>
    </source>
</evidence>
<organism evidence="2 3">
    <name type="scientific">Fonsecaea pedrosoi CBS 271.37</name>
    <dbReference type="NCBI Taxonomy" id="1442368"/>
    <lineage>
        <taxon>Eukaryota</taxon>
        <taxon>Fungi</taxon>
        <taxon>Dikarya</taxon>
        <taxon>Ascomycota</taxon>
        <taxon>Pezizomycotina</taxon>
        <taxon>Eurotiomycetes</taxon>
        <taxon>Chaetothyriomycetidae</taxon>
        <taxon>Chaetothyriales</taxon>
        <taxon>Herpotrichiellaceae</taxon>
        <taxon>Fonsecaea</taxon>
    </lineage>
</organism>
<dbReference type="Proteomes" id="UP000053029">
    <property type="component" value="Unassembled WGS sequence"/>
</dbReference>
<evidence type="ECO:0000313" key="3">
    <source>
        <dbReference type="Proteomes" id="UP000053029"/>
    </source>
</evidence>
<feature type="compositionally biased region" description="Basic residues" evidence="1">
    <location>
        <begin position="225"/>
        <end position="244"/>
    </location>
</feature>
<protein>
    <submittedName>
        <fullName evidence="2">Uncharacterized protein</fullName>
    </submittedName>
</protein>
<reference evidence="2 3" key="1">
    <citation type="submission" date="2015-01" db="EMBL/GenBank/DDBJ databases">
        <title>The Genome Sequence of Fonsecaea pedrosoi CBS 271.37.</title>
        <authorList>
            <consortium name="The Broad Institute Genomics Platform"/>
            <person name="Cuomo C."/>
            <person name="de Hoog S."/>
            <person name="Gorbushina A."/>
            <person name="Stielow B."/>
            <person name="Teixiera M."/>
            <person name="Abouelleil A."/>
            <person name="Chapman S.B."/>
            <person name="Priest M."/>
            <person name="Young S.K."/>
            <person name="Wortman J."/>
            <person name="Nusbaum C."/>
            <person name="Birren B."/>
        </authorList>
    </citation>
    <scope>NUCLEOTIDE SEQUENCE [LARGE SCALE GENOMIC DNA]</scope>
    <source>
        <strain evidence="2 3">CBS 271.37</strain>
    </source>
</reference>
<evidence type="ECO:0000313" key="2">
    <source>
        <dbReference type="EMBL" id="KIW81415.1"/>
    </source>
</evidence>